<protein>
    <submittedName>
        <fullName evidence="2">Uncharacterized protein</fullName>
    </submittedName>
</protein>
<evidence type="ECO:0000256" key="1">
    <source>
        <dbReference type="SAM" id="SignalP"/>
    </source>
</evidence>
<proteinExistence type="predicted"/>
<gene>
    <name evidence="2" type="ORF">D9613_012730</name>
</gene>
<keyword evidence="1" id="KW-0732">Signal</keyword>
<dbReference type="AlphaFoldDB" id="A0A8H4VLS9"/>
<reference evidence="2 3" key="1">
    <citation type="submission" date="2019-12" db="EMBL/GenBank/DDBJ databases">
        <authorList>
            <person name="Floudas D."/>
            <person name="Bentzer J."/>
            <person name="Ahren D."/>
            <person name="Johansson T."/>
            <person name="Persson P."/>
            <person name="Tunlid A."/>
        </authorList>
    </citation>
    <scope>NUCLEOTIDE SEQUENCE [LARGE SCALE GENOMIC DNA]</scope>
    <source>
        <strain evidence="2 3">CBS 102.39</strain>
    </source>
</reference>
<accession>A0A8H4VLS9</accession>
<dbReference type="Proteomes" id="UP000521872">
    <property type="component" value="Unassembled WGS sequence"/>
</dbReference>
<evidence type="ECO:0000313" key="2">
    <source>
        <dbReference type="EMBL" id="KAF4612554.1"/>
    </source>
</evidence>
<dbReference type="EMBL" id="JAACJL010000048">
    <property type="protein sequence ID" value="KAF4612554.1"/>
    <property type="molecule type" value="Genomic_DNA"/>
</dbReference>
<keyword evidence="3" id="KW-1185">Reference proteome</keyword>
<organism evidence="2 3">
    <name type="scientific">Agrocybe pediades</name>
    <dbReference type="NCBI Taxonomy" id="84607"/>
    <lineage>
        <taxon>Eukaryota</taxon>
        <taxon>Fungi</taxon>
        <taxon>Dikarya</taxon>
        <taxon>Basidiomycota</taxon>
        <taxon>Agaricomycotina</taxon>
        <taxon>Agaricomycetes</taxon>
        <taxon>Agaricomycetidae</taxon>
        <taxon>Agaricales</taxon>
        <taxon>Agaricineae</taxon>
        <taxon>Strophariaceae</taxon>
        <taxon>Agrocybe</taxon>
    </lineage>
</organism>
<feature type="chain" id="PRO_5034817825" evidence="1">
    <location>
        <begin position="24"/>
        <end position="135"/>
    </location>
</feature>
<name>A0A8H4VLS9_9AGAR</name>
<feature type="signal peptide" evidence="1">
    <location>
        <begin position="1"/>
        <end position="23"/>
    </location>
</feature>
<sequence length="135" mass="14076">MKLSSIISFVASASISILHATGASVPTEEITKLRELCEAGGDSTYVGVRYQGDFYTTYAFNQCYPYSLPDGRLAELAVFCKSATCENNPKPDCTGGAVPPVPVPVVAGLVLANAADFVQYIGQGATCQSNGLSGL</sequence>
<comment type="caution">
    <text evidence="2">The sequence shown here is derived from an EMBL/GenBank/DDBJ whole genome shotgun (WGS) entry which is preliminary data.</text>
</comment>
<evidence type="ECO:0000313" key="3">
    <source>
        <dbReference type="Proteomes" id="UP000521872"/>
    </source>
</evidence>